<dbReference type="OrthoDB" id="1560166at2759"/>
<dbReference type="STRING" id="2512241.A0A553I4D5"/>
<proteinExistence type="inferred from homology"/>
<dbReference type="GO" id="GO:0008270">
    <property type="term" value="F:zinc ion binding"/>
    <property type="evidence" value="ECO:0007669"/>
    <property type="project" value="InterPro"/>
</dbReference>
<evidence type="ECO:0000256" key="4">
    <source>
        <dbReference type="ARBA" id="ARBA00022833"/>
    </source>
</evidence>
<comment type="caution">
    <text evidence="9">The sequence shown here is derived from an EMBL/GenBank/DDBJ whole genome shotgun (WGS) entry which is preliminary data.</text>
</comment>
<keyword evidence="6" id="KW-0520">NAD</keyword>
<dbReference type="InterPro" id="IPR013149">
    <property type="entry name" value="ADH-like_C"/>
</dbReference>
<organism evidence="9 10">
    <name type="scientific">Xylaria flabelliformis</name>
    <dbReference type="NCBI Taxonomy" id="2512241"/>
    <lineage>
        <taxon>Eukaryota</taxon>
        <taxon>Fungi</taxon>
        <taxon>Dikarya</taxon>
        <taxon>Ascomycota</taxon>
        <taxon>Pezizomycotina</taxon>
        <taxon>Sordariomycetes</taxon>
        <taxon>Xylariomycetidae</taxon>
        <taxon>Xylariales</taxon>
        <taxon>Xylariaceae</taxon>
        <taxon>Xylaria</taxon>
    </lineage>
</organism>
<dbReference type="InterPro" id="IPR013154">
    <property type="entry name" value="ADH-like_N"/>
</dbReference>
<evidence type="ECO:0000256" key="5">
    <source>
        <dbReference type="ARBA" id="ARBA00023002"/>
    </source>
</evidence>
<dbReference type="SUPFAM" id="SSF51735">
    <property type="entry name" value="NAD(P)-binding Rossmann-fold domains"/>
    <property type="match status" value="1"/>
</dbReference>
<dbReference type="Pfam" id="PF00107">
    <property type="entry name" value="ADH_zinc_N"/>
    <property type="match status" value="1"/>
</dbReference>
<protein>
    <recommendedName>
        <fullName evidence="8">Enoyl reductase (ER) domain-containing protein</fullName>
    </recommendedName>
</protein>
<dbReference type="Pfam" id="PF08240">
    <property type="entry name" value="ADH_N"/>
    <property type="match status" value="1"/>
</dbReference>
<name>A0A553I4D5_9PEZI</name>
<gene>
    <name evidence="9" type="ORF">FHL15_004147</name>
</gene>
<dbReference type="SMART" id="SM00829">
    <property type="entry name" value="PKS_ER"/>
    <property type="match status" value="1"/>
</dbReference>
<comment type="similarity">
    <text evidence="2 7">Belongs to the zinc-containing alcohol dehydrogenase family.</text>
</comment>
<dbReference type="InterPro" id="IPR036291">
    <property type="entry name" value="NAD(P)-bd_dom_sf"/>
</dbReference>
<sequence>MTSLPKTYKAAVMVKAGEPVVLKEFELKKPGPGQVLAKVLACGVCHTDIFVASGAFGDVYPRVPGHEIVGEVVSVGENVTKFSNGDRVGGPWHGGHDNNCRSCSRGQFQMCDDGKINGVSFDGGYAEYVLLREEAVVRVPKELDPAEVAPLLCAGVTTFNAMRKQHVEQGNLVAVQGLGGLGHLAVQYANKMGYRTVAISSGSSKRDFAQQLGAHEYIDTSKDDPAKALSALGGAAMIVSTAPNPKAIGPLLGGLQAGGKLIVLAPVGPVEFDTNTLVQKGASVSGWPSGHALDSEEAIQFAGTHGIKCLIEKFPLDKVVEAMDHCNSGKVLRFLNIENSRSGQYHHVLTTNVIHAL</sequence>
<keyword evidence="4 7" id="KW-0862">Zinc</keyword>
<feature type="domain" description="Enoyl reductase (ER)" evidence="8">
    <location>
        <begin position="17"/>
        <end position="332"/>
    </location>
</feature>
<reference evidence="10" key="1">
    <citation type="submission" date="2019-06" db="EMBL/GenBank/DDBJ databases">
        <title>Draft genome sequence of the griseofulvin-producing fungus Xylaria cubensis strain G536.</title>
        <authorList>
            <person name="Mead M.E."/>
            <person name="Raja H.A."/>
            <person name="Steenwyk J.L."/>
            <person name="Knowles S.L."/>
            <person name="Oberlies N.H."/>
            <person name="Rokas A."/>
        </authorList>
    </citation>
    <scope>NUCLEOTIDE SEQUENCE [LARGE SCALE GENOMIC DNA]</scope>
    <source>
        <strain evidence="10">G536</strain>
    </source>
</reference>
<dbReference type="Gene3D" id="3.90.180.10">
    <property type="entry name" value="Medium-chain alcohol dehydrogenases, catalytic domain"/>
    <property type="match status" value="1"/>
</dbReference>
<dbReference type="SUPFAM" id="SSF50129">
    <property type="entry name" value="GroES-like"/>
    <property type="match status" value="1"/>
</dbReference>
<dbReference type="PANTHER" id="PTHR42940:SF7">
    <property type="entry name" value="ALCOHOL DEHYDROGENASE-LIKE N-TERMINAL DOMAIN-CONTAINING PROTEIN"/>
    <property type="match status" value="1"/>
</dbReference>
<evidence type="ECO:0000256" key="1">
    <source>
        <dbReference type="ARBA" id="ARBA00001947"/>
    </source>
</evidence>
<keyword evidence="3 7" id="KW-0479">Metal-binding</keyword>
<dbReference type="InterPro" id="IPR020843">
    <property type="entry name" value="ER"/>
</dbReference>
<dbReference type="EMBL" id="VFLP01000018">
    <property type="protein sequence ID" value="TRX95062.1"/>
    <property type="molecule type" value="Genomic_DNA"/>
</dbReference>
<evidence type="ECO:0000256" key="2">
    <source>
        <dbReference type="ARBA" id="ARBA00008072"/>
    </source>
</evidence>
<dbReference type="AlphaFoldDB" id="A0A553I4D5"/>
<dbReference type="FunFam" id="3.40.50.720:FF:000039">
    <property type="entry name" value="Alcohol dehydrogenase AdhP"/>
    <property type="match status" value="1"/>
</dbReference>
<keyword evidence="5" id="KW-0560">Oxidoreductase</keyword>
<dbReference type="GO" id="GO:0005737">
    <property type="term" value="C:cytoplasm"/>
    <property type="evidence" value="ECO:0007669"/>
    <property type="project" value="TreeGrafter"/>
</dbReference>
<dbReference type="CDD" id="cd08296">
    <property type="entry name" value="CAD_like"/>
    <property type="match status" value="1"/>
</dbReference>
<evidence type="ECO:0000259" key="8">
    <source>
        <dbReference type="SMART" id="SM00829"/>
    </source>
</evidence>
<dbReference type="PROSITE" id="PS00059">
    <property type="entry name" value="ADH_ZINC"/>
    <property type="match status" value="1"/>
</dbReference>
<dbReference type="InterPro" id="IPR011032">
    <property type="entry name" value="GroES-like_sf"/>
</dbReference>
<dbReference type="GO" id="GO:0004022">
    <property type="term" value="F:alcohol dehydrogenase (NAD+) activity"/>
    <property type="evidence" value="ECO:0007669"/>
    <property type="project" value="TreeGrafter"/>
</dbReference>
<evidence type="ECO:0000256" key="6">
    <source>
        <dbReference type="ARBA" id="ARBA00023027"/>
    </source>
</evidence>
<comment type="cofactor">
    <cofactor evidence="1 7">
        <name>Zn(2+)</name>
        <dbReference type="ChEBI" id="CHEBI:29105"/>
    </cofactor>
</comment>
<dbReference type="PANTHER" id="PTHR42940">
    <property type="entry name" value="ALCOHOL DEHYDROGENASE 1-RELATED"/>
    <property type="match status" value="1"/>
</dbReference>
<evidence type="ECO:0000256" key="7">
    <source>
        <dbReference type="RuleBase" id="RU361277"/>
    </source>
</evidence>
<evidence type="ECO:0000313" key="10">
    <source>
        <dbReference type="Proteomes" id="UP000319160"/>
    </source>
</evidence>
<keyword evidence="10" id="KW-1185">Reference proteome</keyword>
<evidence type="ECO:0000313" key="9">
    <source>
        <dbReference type="EMBL" id="TRX95062.1"/>
    </source>
</evidence>
<evidence type="ECO:0000256" key="3">
    <source>
        <dbReference type="ARBA" id="ARBA00022723"/>
    </source>
</evidence>
<accession>A0A553I4D5</accession>
<dbReference type="InterPro" id="IPR002328">
    <property type="entry name" value="ADH_Zn_CS"/>
</dbReference>
<dbReference type="Proteomes" id="UP000319160">
    <property type="component" value="Unassembled WGS sequence"/>
</dbReference>
<dbReference type="Gene3D" id="3.40.50.720">
    <property type="entry name" value="NAD(P)-binding Rossmann-like Domain"/>
    <property type="match status" value="1"/>
</dbReference>